<name>A0A8T2UZ35_CERRI</name>
<dbReference type="GO" id="GO:0010239">
    <property type="term" value="P:chloroplast mRNA processing"/>
    <property type="evidence" value="ECO:0007669"/>
    <property type="project" value="InterPro"/>
</dbReference>
<dbReference type="GO" id="GO:0071482">
    <property type="term" value="P:cellular response to light stimulus"/>
    <property type="evidence" value="ECO:0007669"/>
    <property type="project" value="TreeGrafter"/>
</dbReference>
<proteinExistence type="predicted"/>
<evidence type="ECO:0000256" key="1">
    <source>
        <dbReference type="SAM" id="MobiDB-lite"/>
    </source>
</evidence>
<reference evidence="2" key="1">
    <citation type="submission" date="2021-08" db="EMBL/GenBank/DDBJ databases">
        <title>WGS assembly of Ceratopteris richardii.</title>
        <authorList>
            <person name="Marchant D.B."/>
            <person name="Chen G."/>
            <person name="Jenkins J."/>
            <person name="Shu S."/>
            <person name="Leebens-Mack J."/>
            <person name="Grimwood J."/>
            <person name="Schmutz J."/>
            <person name="Soltis P."/>
            <person name="Soltis D."/>
            <person name="Chen Z.-H."/>
        </authorList>
    </citation>
    <scope>NUCLEOTIDE SEQUENCE</scope>
    <source>
        <strain evidence="2">Whitten #5841</strain>
        <tissue evidence="2">Leaf</tissue>
    </source>
</reference>
<evidence type="ECO:0000313" key="2">
    <source>
        <dbReference type="EMBL" id="KAH7437309.1"/>
    </source>
</evidence>
<dbReference type="PANTHER" id="PTHR37219:SF1">
    <property type="entry name" value="PROTEIN PALE CRESS, CHLOROPLASTIC"/>
    <property type="match status" value="1"/>
</dbReference>
<accession>A0A8T2UZ35</accession>
<protein>
    <recommendedName>
        <fullName evidence="4">Pale cress protein</fullName>
    </recommendedName>
</protein>
<evidence type="ECO:0000313" key="3">
    <source>
        <dbReference type="Proteomes" id="UP000825935"/>
    </source>
</evidence>
<gene>
    <name evidence="2" type="ORF">KP509_05G065300</name>
</gene>
<organism evidence="2 3">
    <name type="scientific">Ceratopteris richardii</name>
    <name type="common">Triangle waterfern</name>
    <dbReference type="NCBI Taxonomy" id="49495"/>
    <lineage>
        <taxon>Eukaryota</taxon>
        <taxon>Viridiplantae</taxon>
        <taxon>Streptophyta</taxon>
        <taxon>Embryophyta</taxon>
        <taxon>Tracheophyta</taxon>
        <taxon>Polypodiopsida</taxon>
        <taxon>Polypodiidae</taxon>
        <taxon>Polypodiales</taxon>
        <taxon>Pteridineae</taxon>
        <taxon>Pteridaceae</taxon>
        <taxon>Parkerioideae</taxon>
        <taxon>Ceratopteris</taxon>
    </lineage>
</organism>
<sequence>MMQLTCALRSLPSFSAMPDGFIQKGASYLDGHSPCCSRKKSFACAAFTPERKALEESFAQLVEMNPKINDEEWQRQRRRESEELKIKREQEDKEEEQKTEDYKTISQRMEGYDEEEVKAAKALVASFISAGDEVEEKIQEAGEKGELTKIVLLVIYNRLELARHDNEKHVIQALDLLYRRIEAEILRREASPAMQYLDELLNLHDGTNHEDWLRRCRQSMLNTFPREDAFSFLAPQGLDLENHHGPIDIPIEDDILLRADFIREVDAFLAEIAASQTSSELSEGLDPQSVAILLSQQQRDNAIQQVRDLLKLAIELKW</sequence>
<feature type="region of interest" description="Disordered" evidence="1">
    <location>
        <begin position="73"/>
        <end position="102"/>
    </location>
</feature>
<dbReference type="GO" id="GO:0009509">
    <property type="term" value="C:chromoplast"/>
    <property type="evidence" value="ECO:0007669"/>
    <property type="project" value="TreeGrafter"/>
</dbReference>
<comment type="caution">
    <text evidence="2">The sequence shown here is derived from an EMBL/GenBank/DDBJ whole genome shotgun (WGS) entry which is preliminary data.</text>
</comment>
<dbReference type="Proteomes" id="UP000825935">
    <property type="component" value="Chromosome 5"/>
</dbReference>
<evidence type="ECO:0008006" key="4">
    <source>
        <dbReference type="Google" id="ProtNLM"/>
    </source>
</evidence>
<dbReference type="PANTHER" id="PTHR37219">
    <property type="entry name" value="PROTEIN PALE CRESS, CHLOROPLASTIC"/>
    <property type="match status" value="1"/>
</dbReference>
<dbReference type="OMA" id="NMHDGFN"/>
<dbReference type="OrthoDB" id="1933879at2759"/>
<dbReference type="EMBL" id="CM035410">
    <property type="protein sequence ID" value="KAH7437309.1"/>
    <property type="molecule type" value="Genomic_DNA"/>
</dbReference>
<keyword evidence="3" id="KW-1185">Reference proteome</keyword>
<dbReference type="GO" id="GO:0009501">
    <property type="term" value="C:amyloplast"/>
    <property type="evidence" value="ECO:0007669"/>
    <property type="project" value="TreeGrafter"/>
</dbReference>
<dbReference type="GO" id="GO:0009507">
    <property type="term" value="C:chloroplast"/>
    <property type="evidence" value="ECO:0007669"/>
    <property type="project" value="TreeGrafter"/>
</dbReference>
<dbReference type="AlphaFoldDB" id="A0A8T2UZ35"/>
<dbReference type="InterPro" id="IPR034563">
    <property type="entry name" value="PALE_CRESS"/>
</dbReference>
<dbReference type="GO" id="GO:0009965">
    <property type="term" value="P:leaf morphogenesis"/>
    <property type="evidence" value="ECO:0007669"/>
    <property type="project" value="TreeGrafter"/>
</dbReference>
<dbReference type="GO" id="GO:0009658">
    <property type="term" value="P:chloroplast organization"/>
    <property type="evidence" value="ECO:0007669"/>
    <property type="project" value="InterPro"/>
</dbReference>
<dbReference type="GO" id="GO:0009537">
    <property type="term" value="C:proplastid"/>
    <property type="evidence" value="ECO:0007669"/>
    <property type="project" value="TreeGrafter"/>
</dbReference>
<dbReference type="GO" id="GO:0009513">
    <property type="term" value="C:etioplast"/>
    <property type="evidence" value="ECO:0007669"/>
    <property type="project" value="TreeGrafter"/>
</dbReference>